<dbReference type="EMBL" id="CP001867">
    <property type="protein sequence ID" value="ADB74336.1"/>
    <property type="molecule type" value="Genomic_DNA"/>
</dbReference>
<evidence type="ECO:0000313" key="4">
    <source>
        <dbReference type="EMBL" id="ADB74336.1"/>
    </source>
</evidence>
<keyword evidence="1" id="KW-0547">Nucleotide-binding</keyword>
<dbReference type="HOGENOM" id="CLU_006850_1_1_11"/>
<dbReference type="Gene3D" id="1.25.40.10">
    <property type="entry name" value="Tetratricopeptide repeat domain"/>
    <property type="match status" value="1"/>
</dbReference>
<evidence type="ECO:0000256" key="2">
    <source>
        <dbReference type="ARBA" id="ARBA00022840"/>
    </source>
</evidence>
<reference evidence="5" key="2">
    <citation type="submission" date="2010-01" db="EMBL/GenBank/DDBJ databases">
        <title>The complete genome of Geodermatophilus obscurus DSM 43160.</title>
        <authorList>
            <consortium name="US DOE Joint Genome Institute (JGI-PGF)"/>
            <person name="Lucas S."/>
            <person name="Copeland A."/>
            <person name="Lapidus A."/>
            <person name="Glavina del Rio T."/>
            <person name="Dalin E."/>
            <person name="Tice H."/>
            <person name="Bruce D."/>
            <person name="Goodwin L."/>
            <person name="Pitluck S."/>
            <person name="Kyrpides N."/>
            <person name="Mavromatis K."/>
            <person name="Ivanova N."/>
            <person name="Munk A.C."/>
            <person name="Brettin T."/>
            <person name="Detter J.C."/>
            <person name="Han C."/>
            <person name="Larimer F."/>
            <person name="Land M."/>
            <person name="Hauser L."/>
            <person name="Markowitz V."/>
            <person name="Cheng J.-F."/>
            <person name="Hugenholtz P."/>
            <person name="Woyke T."/>
            <person name="Wu D."/>
            <person name="Jando M."/>
            <person name="Schneider S."/>
            <person name="Klenk H.-P."/>
            <person name="Eisen J.A."/>
        </authorList>
    </citation>
    <scope>NUCLEOTIDE SEQUENCE [LARGE SCALE GENOMIC DNA]</scope>
    <source>
        <strain evidence="5">ATCC 25078 / DSM 43160 / JCM 3152 / KCC A-0152 / KCTC 9177 / NBRC 13315 / NRRL B-3577 / G-20</strain>
    </source>
</reference>
<feature type="region of interest" description="Disordered" evidence="3">
    <location>
        <begin position="833"/>
        <end position="855"/>
    </location>
</feature>
<evidence type="ECO:0000256" key="1">
    <source>
        <dbReference type="ARBA" id="ARBA00022741"/>
    </source>
</evidence>
<dbReference type="eggNOG" id="COG3899">
    <property type="taxonomic scope" value="Bacteria"/>
</dbReference>
<dbReference type="Gene3D" id="1.10.10.10">
    <property type="entry name" value="Winged helix-like DNA-binding domain superfamily/Winged helix DNA-binding domain"/>
    <property type="match status" value="1"/>
</dbReference>
<dbReference type="GO" id="GO:0005737">
    <property type="term" value="C:cytoplasm"/>
    <property type="evidence" value="ECO:0007669"/>
    <property type="project" value="TreeGrafter"/>
</dbReference>
<keyword evidence="2" id="KW-0067">ATP-binding</keyword>
<organism evidence="4 5">
    <name type="scientific">Geodermatophilus obscurus (strain ATCC 25078 / DSM 43160 / JCM 3152 / CCUG 61914 / KCC A-0152 / KCTC 9177 / NBRC 13315 / NRRL B-3577 / G-20)</name>
    <dbReference type="NCBI Taxonomy" id="526225"/>
    <lineage>
        <taxon>Bacteria</taxon>
        <taxon>Bacillati</taxon>
        <taxon>Actinomycetota</taxon>
        <taxon>Actinomycetes</taxon>
        <taxon>Geodermatophilales</taxon>
        <taxon>Geodermatophilaceae</taxon>
        <taxon>Geodermatophilus</taxon>
    </lineage>
</organism>
<dbReference type="InterPro" id="IPR016032">
    <property type="entry name" value="Sig_transdc_resp-reg_C-effctor"/>
</dbReference>
<dbReference type="GO" id="GO:0003677">
    <property type="term" value="F:DNA binding"/>
    <property type="evidence" value="ECO:0007669"/>
    <property type="project" value="InterPro"/>
</dbReference>
<dbReference type="SUPFAM" id="SSF46894">
    <property type="entry name" value="C-terminal effector domain of the bipartite response regulators"/>
    <property type="match status" value="1"/>
</dbReference>
<dbReference type="PANTHER" id="PTHR16305:SF35">
    <property type="entry name" value="TRANSCRIPTIONAL ACTIVATOR DOMAIN"/>
    <property type="match status" value="1"/>
</dbReference>
<dbReference type="GO" id="GO:0006355">
    <property type="term" value="P:regulation of DNA-templated transcription"/>
    <property type="evidence" value="ECO:0007669"/>
    <property type="project" value="InterPro"/>
</dbReference>
<dbReference type="SUPFAM" id="SSF48452">
    <property type="entry name" value="TPR-like"/>
    <property type="match status" value="1"/>
</dbReference>
<dbReference type="InterPro" id="IPR011990">
    <property type="entry name" value="TPR-like_helical_dom_sf"/>
</dbReference>
<dbReference type="PANTHER" id="PTHR16305">
    <property type="entry name" value="TESTICULAR SOLUBLE ADENYLYL CYCLASE"/>
    <property type="match status" value="1"/>
</dbReference>
<dbReference type="KEGG" id="gob:Gobs_1619"/>
<evidence type="ECO:0000313" key="5">
    <source>
        <dbReference type="Proteomes" id="UP000001382"/>
    </source>
</evidence>
<dbReference type="InterPro" id="IPR036388">
    <property type="entry name" value="WH-like_DNA-bd_sf"/>
</dbReference>
<gene>
    <name evidence="4" type="ordered locus">Gobs_1619</name>
</gene>
<keyword evidence="5" id="KW-1185">Reference proteome</keyword>
<reference evidence="4 5" key="1">
    <citation type="journal article" date="2010" name="Stand. Genomic Sci.">
        <title>Complete genome sequence of Geodermatophilus obscurus type strain (G-20).</title>
        <authorList>
            <person name="Ivanova N."/>
            <person name="Sikorski J."/>
            <person name="Jando M."/>
            <person name="Munk C."/>
            <person name="Lapidus A."/>
            <person name="Glavina Del Rio T."/>
            <person name="Copeland A."/>
            <person name="Tice H."/>
            <person name="Cheng J.-F."/>
            <person name="Lucas S."/>
            <person name="Chen F."/>
            <person name="Nolan M."/>
            <person name="Bruce D."/>
            <person name="Goodwin L."/>
            <person name="Pitluck S."/>
            <person name="Mavromatis K."/>
            <person name="Mikhailova N."/>
            <person name="Pati A."/>
            <person name="Chen A."/>
            <person name="Palaniappan K."/>
            <person name="Land M."/>
            <person name="Hauser L."/>
            <person name="Chang Y.-J."/>
            <person name="Jeffries C.D."/>
            <person name="Meincke L."/>
            <person name="Brettin T."/>
            <person name="Detter J.C."/>
            <person name="Detter J.C."/>
            <person name="Rohde M."/>
            <person name="Goeker M."/>
            <person name="Bristow J."/>
            <person name="Eisen J.A."/>
            <person name="Markowitz V."/>
            <person name="Hugenholtz P."/>
            <person name="Kyrpides N.C."/>
            <person name="Klenk H.-P."/>
        </authorList>
    </citation>
    <scope>NUCLEOTIDE SEQUENCE [LARGE SCALE GENOMIC DNA]</scope>
    <source>
        <strain evidence="5">ATCC 25078 / DSM 43160 / JCM 3152 / KCC A-0152 / KCTC 9177 / NBRC 13315 / NRRL B-3577 / G-20</strain>
    </source>
</reference>
<accession>D2SCV1</accession>
<dbReference type="STRING" id="526225.Gobs_1619"/>
<dbReference type="eggNOG" id="COG2197">
    <property type="taxonomic scope" value="Bacteria"/>
</dbReference>
<proteinExistence type="predicted"/>
<protein>
    <submittedName>
        <fullName evidence="4">Tetratricopeptide TPR_4</fullName>
    </submittedName>
</protein>
<dbReference type="GO" id="GO:0004016">
    <property type="term" value="F:adenylate cyclase activity"/>
    <property type="evidence" value="ECO:0007669"/>
    <property type="project" value="TreeGrafter"/>
</dbReference>
<dbReference type="GO" id="GO:0005524">
    <property type="term" value="F:ATP binding"/>
    <property type="evidence" value="ECO:0007669"/>
    <property type="project" value="UniProtKB-KW"/>
</dbReference>
<name>D2SCV1_GEOOG</name>
<evidence type="ECO:0000256" key="3">
    <source>
        <dbReference type="SAM" id="MobiDB-lite"/>
    </source>
</evidence>
<dbReference type="OrthoDB" id="134712at2"/>
<dbReference type="Proteomes" id="UP000001382">
    <property type="component" value="Chromosome"/>
</dbReference>
<sequence>MPYDSCSSPELTVPGRREELLRGAAAGARSAFDLASGEAPEGSFAVLHGLYWLTVDLAAAGPVLLAVDDLQWCDSASLRYLAYLVRRLDAVPVLVVGTVRTGEAHDAEELLAELSLEPATVVIRPAPLSPEATVGMVGRRLGEPVSPLFGAACYRTTSGNPLLLRQLLRALEADGVRPDAAHADTVVAVGSRAVSSMVLMRLRRLAGSVPAVARAAAVLGDGAALPAVATLAGLPEEDTATALATLARAEIVRDEQPLAFVHPLVREAVYRDLPAAERALRHERAAQVLRSSGATDEQVAAHLLRAPLRGDEETVAVLRRAARTAADRGASDSAVTLLRRALDEPPSEDQRRDLLLELGLLESLLDGDASARHLLQAYALQDDPRTRADLAVAIARTHVFASEPGIATAFAREARRAVPEELPDHRQALLAIERISGYMHGLDPAIWRTEVPPVPVGEGDGARSLSATLAFEAMLEGTDRQRAVALARFALQEDRLWVVDDGLTWIVAALVRMLSDDDLGDFWSRARAAAYARGSLLAVKSTSVWQGFWHWWRGELNEALACSAVALEQDRMWGGTRIGEPYIRCVEIHCRLDRGDVAGARAAADAAVAGGRSGEGARLVHLALARLLAAEGRPEDALAALDSVPEPVPVPNPVWNPWRGTAATALHALGRTAEAVPLVEEEVRLLRRWGAPTFLGASLRLLGELRGRAGRRQLREAVDLLEPTPASVELARAQCALGSLPDVPDEEAVPLLRAACRTATRRGAVEVRDRVRAELQRRGCVDDTHPHGGRWLSNTERRIIDLAATGLEVREIAQQLFLTPGTVRDVLCAAGPSASGDGLKSFSSPPPDRVSPENR</sequence>
<dbReference type="AlphaFoldDB" id="D2SCV1"/>